<dbReference type="RefSeq" id="WP_010659380.1">
    <property type="nucleotide sequence ID" value="NZ_CP044970.1"/>
</dbReference>
<evidence type="ECO:0000313" key="2">
    <source>
        <dbReference type="EMBL" id="KAB2802618.1"/>
    </source>
</evidence>
<dbReference type="InterPro" id="IPR000182">
    <property type="entry name" value="GNAT_dom"/>
</dbReference>
<dbReference type="Proteomes" id="UP000642265">
    <property type="component" value="Unassembled WGS sequence"/>
</dbReference>
<dbReference type="PROSITE" id="PS51186">
    <property type="entry name" value="GNAT"/>
    <property type="match status" value="1"/>
</dbReference>
<evidence type="ECO:0000313" key="4">
    <source>
        <dbReference type="Proteomes" id="UP000441102"/>
    </source>
</evidence>
<dbReference type="Pfam" id="PF00583">
    <property type="entry name" value="Acetyltransf_1"/>
    <property type="match status" value="1"/>
</dbReference>
<reference evidence="2 4" key="1">
    <citation type="submission" date="2019-09" db="EMBL/GenBank/DDBJ databases">
        <title>Taxonomic organization of the family Brucellaceae based on a phylogenomic approach.</title>
        <authorList>
            <person name="Leclercq S."/>
            <person name="Cloeckaert A."/>
            <person name="Zygmunt M.S."/>
        </authorList>
    </citation>
    <scope>NUCLEOTIDE SEQUENCE [LARGE SCALE GENOMIC DNA]</scope>
    <source>
        <strain evidence="2 4">CCUG 34461</strain>
    </source>
</reference>
<dbReference type="GO" id="GO:0016747">
    <property type="term" value="F:acyltransferase activity, transferring groups other than amino-acyl groups"/>
    <property type="evidence" value="ECO:0007669"/>
    <property type="project" value="InterPro"/>
</dbReference>
<reference evidence="3" key="2">
    <citation type="submission" date="2020-09" db="EMBL/GenBank/DDBJ databases">
        <authorList>
            <person name="Dalcin Martins P."/>
        </authorList>
    </citation>
    <scope>NUCLEOTIDE SEQUENCE</scope>
    <source>
        <strain evidence="3">MAG47</strain>
    </source>
</reference>
<name>A0A011TWF5_BRUAN</name>
<dbReference type="EMBL" id="JACZKO010000047">
    <property type="protein sequence ID" value="MBE0562689.1"/>
    <property type="molecule type" value="Genomic_DNA"/>
</dbReference>
<dbReference type="InterPro" id="IPR016181">
    <property type="entry name" value="Acyl_CoA_acyltransferase"/>
</dbReference>
<comment type="caution">
    <text evidence="2">The sequence shown here is derived from an EMBL/GenBank/DDBJ whole genome shotgun (WGS) entry which is preliminary data.</text>
</comment>
<sequence>MLQIASLADRPDLVPICAAWNHAEWGEFSGSTLEQTVKAFNDISREDDGQIARVALWNEQPAGLALLIHNDLETHPHLKPWVASVFVAPDYRSKGIAKGLVGAIEDAARELGYAEAYLYTDKPDLYRQIGWSDFEHLEGDYAGMLIMKKKIAR</sequence>
<organism evidence="2 4">
    <name type="scientific">Brucella anthropi</name>
    <name type="common">Ochrobactrum anthropi</name>
    <dbReference type="NCBI Taxonomy" id="529"/>
    <lineage>
        <taxon>Bacteria</taxon>
        <taxon>Pseudomonadati</taxon>
        <taxon>Pseudomonadota</taxon>
        <taxon>Alphaproteobacteria</taxon>
        <taxon>Hyphomicrobiales</taxon>
        <taxon>Brucellaceae</taxon>
        <taxon>Brucella/Ochrobactrum group</taxon>
        <taxon>Brucella</taxon>
    </lineage>
</organism>
<gene>
    <name evidence="2" type="ORF">F9L06_00140</name>
    <name evidence="3" type="ORF">IH622_18010</name>
</gene>
<evidence type="ECO:0000313" key="3">
    <source>
        <dbReference type="EMBL" id="MBE0562689.1"/>
    </source>
</evidence>
<feature type="domain" description="N-acetyltransferase" evidence="1">
    <location>
        <begin position="2"/>
        <end position="152"/>
    </location>
</feature>
<dbReference type="GeneID" id="61318185"/>
<reference evidence="3" key="3">
    <citation type="submission" date="2020-10" db="EMBL/GenBank/DDBJ databases">
        <title>Enrichment of novel Verrucomicrobia, Bacteroidetes and Krumholzibacteria in an oxygen-limited, methane- and iron-fed bioreactor inoculated with Bothnian Sea sediments.</title>
        <authorList>
            <person name="Martins P.D."/>
            <person name="de Jong A."/>
            <person name="Lenstra W.K."/>
            <person name="van Helmond N.A.G.M."/>
            <person name="Slomp C.P."/>
            <person name="Jetten M.S.M."/>
            <person name="Welte C.U."/>
            <person name="Rasigraf O."/>
        </authorList>
    </citation>
    <scope>NUCLEOTIDE SEQUENCE</scope>
    <source>
        <strain evidence="3">MAG47</strain>
    </source>
</reference>
<keyword evidence="2" id="KW-0808">Transferase</keyword>
<dbReference type="Proteomes" id="UP000441102">
    <property type="component" value="Unassembled WGS sequence"/>
</dbReference>
<dbReference type="SUPFAM" id="SSF55729">
    <property type="entry name" value="Acyl-CoA N-acyltransferases (Nat)"/>
    <property type="match status" value="1"/>
</dbReference>
<accession>A0A011TWF5</accession>
<dbReference type="AlphaFoldDB" id="A0A011TWF5"/>
<protein>
    <submittedName>
        <fullName evidence="2">GNAT family N-acetyltransferase</fullName>
    </submittedName>
</protein>
<dbReference type="EMBL" id="WBWX01000001">
    <property type="protein sequence ID" value="KAB2802618.1"/>
    <property type="molecule type" value="Genomic_DNA"/>
</dbReference>
<evidence type="ECO:0000259" key="1">
    <source>
        <dbReference type="PROSITE" id="PS51186"/>
    </source>
</evidence>
<proteinExistence type="predicted"/>
<dbReference type="Gene3D" id="3.40.630.30">
    <property type="match status" value="1"/>
</dbReference>
<dbReference type="CDD" id="cd04301">
    <property type="entry name" value="NAT_SF"/>
    <property type="match status" value="1"/>
</dbReference>